<feature type="domain" description="AAA+ ATPase At3g28540-like C-terminal" evidence="1">
    <location>
        <begin position="165"/>
        <end position="228"/>
    </location>
</feature>
<dbReference type="Gene3D" id="3.40.50.300">
    <property type="entry name" value="P-loop containing nucleotide triphosphate hydrolases"/>
    <property type="match status" value="1"/>
</dbReference>
<evidence type="ECO:0000313" key="3">
    <source>
        <dbReference type="Proteomes" id="UP001153076"/>
    </source>
</evidence>
<dbReference type="PANTHER" id="PTHR23070">
    <property type="entry name" value="BCS1 AAA-TYPE ATPASE"/>
    <property type="match status" value="1"/>
</dbReference>
<evidence type="ECO:0000313" key="2">
    <source>
        <dbReference type="EMBL" id="KAJ8430889.1"/>
    </source>
</evidence>
<evidence type="ECO:0000259" key="1">
    <source>
        <dbReference type="Pfam" id="PF25568"/>
    </source>
</evidence>
<protein>
    <recommendedName>
        <fullName evidence="1">AAA+ ATPase At3g28540-like C-terminal domain-containing protein</fullName>
    </recommendedName>
</protein>
<dbReference type="InterPro" id="IPR058017">
    <property type="entry name" value="At3g28540-like_C"/>
</dbReference>
<comment type="caution">
    <text evidence="2">The sequence shown here is derived from an EMBL/GenBank/DDBJ whole genome shotgun (WGS) entry which is preliminary data.</text>
</comment>
<dbReference type="Pfam" id="PF25568">
    <property type="entry name" value="AAA_lid_At3g28540"/>
    <property type="match status" value="1"/>
</dbReference>
<dbReference type="AlphaFoldDB" id="A0A9Q1Q711"/>
<dbReference type="SUPFAM" id="SSF52540">
    <property type="entry name" value="P-loop containing nucleoside triphosphate hydrolases"/>
    <property type="match status" value="1"/>
</dbReference>
<name>A0A9Q1Q711_9CARY</name>
<dbReference type="Gene3D" id="6.10.280.40">
    <property type="match status" value="1"/>
</dbReference>
<proteinExistence type="predicted"/>
<gene>
    <name evidence="2" type="ORF">Cgig2_003882</name>
</gene>
<dbReference type="Proteomes" id="UP001153076">
    <property type="component" value="Unassembled WGS sequence"/>
</dbReference>
<dbReference type="OrthoDB" id="10251412at2759"/>
<keyword evidence="3" id="KW-1185">Reference proteome</keyword>
<dbReference type="EMBL" id="JAKOGI010000743">
    <property type="protein sequence ID" value="KAJ8430889.1"/>
    <property type="molecule type" value="Genomic_DNA"/>
</dbReference>
<dbReference type="InterPro" id="IPR050747">
    <property type="entry name" value="Mitochondrial_chaperone_BCS1"/>
</dbReference>
<reference evidence="2" key="1">
    <citation type="submission" date="2022-04" db="EMBL/GenBank/DDBJ databases">
        <title>Carnegiea gigantea Genome sequencing and assembly v2.</title>
        <authorList>
            <person name="Copetti D."/>
            <person name="Sanderson M.J."/>
            <person name="Burquez A."/>
            <person name="Wojciechowski M.F."/>
        </authorList>
    </citation>
    <scope>NUCLEOTIDE SEQUENCE</scope>
    <source>
        <strain evidence="2">SGP5-SGP5p</strain>
        <tissue evidence="2">Aerial part</tissue>
    </source>
</reference>
<accession>A0A9Q1Q711</accession>
<sequence length="259" mass="29527">MEEEDEEPLFCSSGLRTRFMKKSIIDYLDHFVRRKEFYKKAGKACKTGHLLYGPLGTGKSSLDVAMAKYLKFDIYDVQLSCVDDDATLGELMLYTTKKSILVIKDINCCLALPSWWGNVKGCSDDDQESNGSNEHWPATKIREHLDLSLFLCMDTHMHMSFLTTPGFRILTSIYLLDISSDEHPHLFVEIERLLESVNLTTAQVAQEILRTEDPKTALLEVIKLPKQKISKGTKMKKMDVLSEKSIVDELGRIEKIVKD</sequence>
<dbReference type="InterPro" id="IPR027417">
    <property type="entry name" value="P-loop_NTPase"/>
</dbReference>
<organism evidence="2 3">
    <name type="scientific">Carnegiea gigantea</name>
    <dbReference type="NCBI Taxonomy" id="171969"/>
    <lineage>
        <taxon>Eukaryota</taxon>
        <taxon>Viridiplantae</taxon>
        <taxon>Streptophyta</taxon>
        <taxon>Embryophyta</taxon>
        <taxon>Tracheophyta</taxon>
        <taxon>Spermatophyta</taxon>
        <taxon>Magnoliopsida</taxon>
        <taxon>eudicotyledons</taxon>
        <taxon>Gunneridae</taxon>
        <taxon>Pentapetalae</taxon>
        <taxon>Caryophyllales</taxon>
        <taxon>Cactineae</taxon>
        <taxon>Cactaceae</taxon>
        <taxon>Cactoideae</taxon>
        <taxon>Echinocereeae</taxon>
        <taxon>Carnegiea</taxon>
    </lineage>
</organism>